<feature type="non-terminal residue" evidence="2">
    <location>
        <position position="131"/>
    </location>
</feature>
<name>A0A6P3YDD7_DINQU</name>
<evidence type="ECO:0000313" key="2">
    <source>
        <dbReference type="RefSeq" id="XP_014487867.1"/>
    </source>
</evidence>
<protein>
    <submittedName>
        <fullName evidence="2">Uncharacterized protein LOC106751484</fullName>
    </submittedName>
</protein>
<organism evidence="1 2">
    <name type="scientific">Dinoponera quadriceps</name>
    <name type="common">South American ant</name>
    <dbReference type="NCBI Taxonomy" id="609295"/>
    <lineage>
        <taxon>Eukaryota</taxon>
        <taxon>Metazoa</taxon>
        <taxon>Ecdysozoa</taxon>
        <taxon>Arthropoda</taxon>
        <taxon>Hexapoda</taxon>
        <taxon>Insecta</taxon>
        <taxon>Pterygota</taxon>
        <taxon>Neoptera</taxon>
        <taxon>Endopterygota</taxon>
        <taxon>Hymenoptera</taxon>
        <taxon>Apocrita</taxon>
        <taxon>Aculeata</taxon>
        <taxon>Formicoidea</taxon>
        <taxon>Formicidae</taxon>
        <taxon>Ponerinae</taxon>
        <taxon>Ponerini</taxon>
        <taxon>Dinoponera</taxon>
    </lineage>
</organism>
<dbReference type="RefSeq" id="XP_014487867.1">
    <property type="nucleotide sequence ID" value="XM_014632381.1"/>
</dbReference>
<dbReference type="OrthoDB" id="10248373at2759"/>
<accession>A0A6P3YDD7</accession>
<dbReference type="GeneID" id="106751484"/>
<reference evidence="2" key="1">
    <citation type="submission" date="2025-08" db="UniProtKB">
        <authorList>
            <consortium name="RefSeq"/>
        </authorList>
    </citation>
    <scope>IDENTIFICATION</scope>
</reference>
<sequence length="131" mass="15225">MLLNTNFFTQCRLAEDMLRGYQVGLWPHMSPYLFIQIVWGLHCEELLPRFVLYVPMALSIEILSAIIPCVAELGFELAVNLVTQLVNYMYKFIYKLAVTGAQVEPCEEYIYQLQANFQELLDQLSNPRVTR</sequence>
<evidence type="ECO:0000313" key="1">
    <source>
        <dbReference type="Proteomes" id="UP000515204"/>
    </source>
</evidence>
<dbReference type="KEGG" id="dqu:106751484"/>
<keyword evidence="1" id="KW-1185">Reference proteome</keyword>
<dbReference type="Proteomes" id="UP000515204">
    <property type="component" value="Unplaced"/>
</dbReference>
<dbReference type="AlphaFoldDB" id="A0A6P3YDD7"/>
<proteinExistence type="predicted"/>
<gene>
    <name evidence="2" type="primary">LOC106751484</name>
</gene>